<name>A0A7Y6NTC4_9BURK</name>
<keyword evidence="2" id="KW-0547">Nucleotide-binding</keyword>
<evidence type="ECO:0000313" key="9">
    <source>
        <dbReference type="Proteomes" id="UP000529637"/>
    </source>
</evidence>
<dbReference type="Gene3D" id="1.10.8.730">
    <property type="match status" value="1"/>
</dbReference>
<evidence type="ECO:0000256" key="4">
    <source>
        <dbReference type="ARBA" id="ARBA00023026"/>
    </source>
</evidence>
<dbReference type="GO" id="GO:0005524">
    <property type="term" value="F:ATP binding"/>
    <property type="evidence" value="ECO:0007669"/>
    <property type="project" value="UniProtKB-KW"/>
</dbReference>
<protein>
    <recommendedName>
        <fullName evidence="5">Type IV secretion system protein virB4</fullName>
    </recommendedName>
</protein>
<dbReference type="Proteomes" id="UP000529637">
    <property type="component" value="Unassembled WGS sequence"/>
</dbReference>
<dbReference type="Pfam" id="PF03135">
    <property type="entry name" value="CagE_TrbE_VirB"/>
    <property type="match status" value="1"/>
</dbReference>
<evidence type="ECO:0000256" key="5">
    <source>
        <dbReference type="ARBA" id="ARBA00023635"/>
    </source>
</evidence>
<dbReference type="InterPro" id="IPR018145">
    <property type="entry name" value="CagE_TrbE_VirB_cntrl_dom"/>
</dbReference>
<organism evidence="8 9">
    <name type="scientific">Piscinibacter koreensis</name>
    <dbReference type="NCBI Taxonomy" id="2742824"/>
    <lineage>
        <taxon>Bacteria</taxon>
        <taxon>Pseudomonadati</taxon>
        <taxon>Pseudomonadota</taxon>
        <taxon>Betaproteobacteria</taxon>
        <taxon>Burkholderiales</taxon>
        <taxon>Sphaerotilaceae</taxon>
        <taxon>Piscinibacter</taxon>
    </lineage>
</organism>
<dbReference type="EMBL" id="JABWMJ010000022">
    <property type="protein sequence ID" value="NUZ08981.1"/>
    <property type="molecule type" value="Genomic_DNA"/>
</dbReference>
<dbReference type="InterPro" id="IPR043964">
    <property type="entry name" value="P-loop_TraG"/>
</dbReference>
<evidence type="ECO:0000313" key="8">
    <source>
        <dbReference type="EMBL" id="NUZ08981.1"/>
    </source>
</evidence>
<gene>
    <name evidence="8" type="ORF">HQN59_24885</name>
</gene>
<proteinExistence type="inferred from homology"/>
<dbReference type="SUPFAM" id="SSF52540">
    <property type="entry name" value="P-loop containing nucleoside triphosphate hydrolases"/>
    <property type="match status" value="1"/>
</dbReference>
<dbReference type="RefSeq" id="WP_176071839.1">
    <property type="nucleotide sequence ID" value="NZ_JABWMJ010000022.1"/>
</dbReference>
<dbReference type="Pfam" id="PF19044">
    <property type="entry name" value="P-loop_TraG"/>
    <property type="match status" value="1"/>
</dbReference>
<keyword evidence="4" id="KW-0843">Virulence</keyword>
<reference evidence="8 9" key="1">
    <citation type="submission" date="2020-06" db="EMBL/GenBank/DDBJ databases">
        <title>Schlegella sp. ID0723 isolated from air conditioner.</title>
        <authorList>
            <person name="Kim D.Y."/>
            <person name="Kim D.-U."/>
        </authorList>
    </citation>
    <scope>NUCLEOTIDE SEQUENCE [LARGE SCALE GENOMIC DNA]</scope>
    <source>
        <strain evidence="8 9">ID0723</strain>
    </source>
</reference>
<dbReference type="InterPro" id="IPR004346">
    <property type="entry name" value="CagE_TrbE_VirB"/>
</dbReference>
<dbReference type="AlphaFoldDB" id="A0A7Y6NTC4"/>
<dbReference type="InterPro" id="IPR027417">
    <property type="entry name" value="P-loop_NTPase"/>
</dbReference>
<feature type="domain" description="TraG P-loop" evidence="7">
    <location>
        <begin position="645"/>
        <end position="755"/>
    </location>
</feature>
<dbReference type="Gene3D" id="3.40.50.300">
    <property type="entry name" value="P-loop containing nucleotide triphosphate hydrolases"/>
    <property type="match status" value="1"/>
</dbReference>
<dbReference type="PANTHER" id="PTHR30121">
    <property type="entry name" value="UNCHARACTERIZED PROTEIN YJGR-RELATED"/>
    <property type="match status" value="1"/>
</dbReference>
<dbReference type="PANTHER" id="PTHR30121:SF12">
    <property type="entry name" value="TYPE IV SECRETION SYSTEM PROTEIN CAGE"/>
    <property type="match status" value="1"/>
</dbReference>
<dbReference type="NCBIfam" id="TIGR00929">
    <property type="entry name" value="VirB4_CagE"/>
    <property type="match status" value="1"/>
</dbReference>
<evidence type="ECO:0000256" key="1">
    <source>
        <dbReference type="ARBA" id="ARBA00006512"/>
    </source>
</evidence>
<evidence type="ECO:0000256" key="2">
    <source>
        <dbReference type="ARBA" id="ARBA00022741"/>
    </source>
</evidence>
<dbReference type="InterPro" id="IPR051162">
    <property type="entry name" value="T4SS_component"/>
</dbReference>
<evidence type="ECO:0000259" key="7">
    <source>
        <dbReference type="Pfam" id="PF19044"/>
    </source>
</evidence>
<keyword evidence="3" id="KW-0067">ATP-binding</keyword>
<comment type="similarity">
    <text evidence="1">Belongs to the TrbE/VirB4 family.</text>
</comment>
<comment type="caution">
    <text evidence="8">The sequence shown here is derived from an EMBL/GenBank/DDBJ whole genome shotgun (WGS) entry which is preliminary data.</text>
</comment>
<evidence type="ECO:0000256" key="3">
    <source>
        <dbReference type="ARBA" id="ARBA00022840"/>
    </source>
</evidence>
<evidence type="ECO:0000259" key="6">
    <source>
        <dbReference type="Pfam" id="PF03135"/>
    </source>
</evidence>
<feature type="domain" description="CagE TrbE VirB component of type IV transporter system central" evidence="6">
    <location>
        <begin position="199"/>
        <end position="402"/>
    </location>
</feature>
<keyword evidence="9" id="KW-1185">Reference proteome</keyword>
<accession>A0A7Y6NTC4</accession>
<sequence>MTGTAELGGNLDLATARLAGRGQRAPRYWKQALSENPMARFVPFSSLVSPHDVITRGGDYLRVWRLEGVPFECADESLVAERHEALCSLLRNLSGGQWAVWTHRLHRLVTPELAHPPDSGFARDLSIAYQGQLGRHRMMSNELYLTLVYRPNVSRVGRALQSTKRSIDAIGAAQADALCVMEERSALVLRVLRGFGPKLLGVREERGRQYSEIAEFLGYLVNGCWRPVPAAAGPLYRTLPTTRLSFGGNKLELRTGEGQRYAALVDIKEYADAIEPGILNALLYEASEFIETQSFSVLPRREAMRALELQRDQLIASDDVVASQVADMDVALNELGDGQFCMGEYHYSLVVFGDDVADAGRRAAQAIGAIGEASSLQMAPVDLVADAAWFAQMPGNWQWRPREAKLSSRAFAALAAGHNFARGKRDGNPWGEALALLRAPSGQPFYLNLHASPEGEDSADKKLPGNTLIIGSTGVGKTTLEMFLLTLTRKWSPVPRLVLFDLDRGCEIAIRALGGRYFTLEAGKPTGCNPLQREPTPARIQFWEQLIRTCLETPALPLMPSDERAIADGVKAVAMMPAALRRFSTVRQNLPKAGENSLYERLGRWCQGGALGWVFDQADDRLLDLHSALVIGFDTTEFLDLPEVRTPVMLYLLQVMEELVNGERLIYVISEFWKALDHPIFSDFAKQKQKTIRKQNGLGIFDTQSPSDVLRHPIGRTMVEQSVTKIFLANPEAVREEYVEGFGLSDAEYDIVRSLGSVGGRRFLVKQGHDSAICELDLTGLDDFITVLSATTDNVTLLDEIRVRHGDDPCQWLPVLLSEVQDRRSRNSRRPA</sequence>